<organism evidence="1 2">
    <name type="scientific">Gossypium trilobum</name>
    <dbReference type="NCBI Taxonomy" id="34281"/>
    <lineage>
        <taxon>Eukaryota</taxon>
        <taxon>Viridiplantae</taxon>
        <taxon>Streptophyta</taxon>
        <taxon>Embryophyta</taxon>
        <taxon>Tracheophyta</taxon>
        <taxon>Spermatophyta</taxon>
        <taxon>Magnoliopsida</taxon>
        <taxon>eudicotyledons</taxon>
        <taxon>Gunneridae</taxon>
        <taxon>Pentapetalae</taxon>
        <taxon>rosids</taxon>
        <taxon>malvids</taxon>
        <taxon>Malvales</taxon>
        <taxon>Malvaceae</taxon>
        <taxon>Malvoideae</taxon>
        <taxon>Gossypium</taxon>
    </lineage>
</organism>
<sequence length="81" mass="9114">MWCVWLDELVIGGRRGVLAGWSHKKVTSFQTRTLPYFEDLSMIYGKDRVTGKNAQTPVDIIENLEGEENDNGGTENIENGI</sequence>
<proteinExistence type="predicted"/>
<dbReference type="AlphaFoldDB" id="A0A7J9DVR0"/>
<evidence type="ECO:0000313" key="2">
    <source>
        <dbReference type="Proteomes" id="UP000593568"/>
    </source>
</evidence>
<dbReference type="PANTHER" id="PTHR48464">
    <property type="match status" value="1"/>
</dbReference>
<dbReference type="EMBL" id="JABEZW010000005">
    <property type="protein sequence ID" value="MBA0764842.1"/>
    <property type="molecule type" value="Genomic_DNA"/>
</dbReference>
<protein>
    <submittedName>
        <fullName evidence="1">Uncharacterized protein</fullName>
    </submittedName>
</protein>
<name>A0A7J9DVR0_9ROSI</name>
<dbReference type="Proteomes" id="UP000593568">
    <property type="component" value="Unassembled WGS sequence"/>
</dbReference>
<comment type="caution">
    <text evidence="1">The sequence shown here is derived from an EMBL/GenBank/DDBJ whole genome shotgun (WGS) entry which is preliminary data.</text>
</comment>
<accession>A0A7J9DVR0</accession>
<reference evidence="1 2" key="1">
    <citation type="journal article" date="2019" name="Genome Biol. Evol.">
        <title>Insights into the evolution of the New World diploid cottons (Gossypium, subgenus Houzingenia) based on genome sequencing.</title>
        <authorList>
            <person name="Grover C.E."/>
            <person name="Arick M.A. 2nd"/>
            <person name="Thrash A."/>
            <person name="Conover J.L."/>
            <person name="Sanders W.S."/>
            <person name="Peterson D.G."/>
            <person name="Frelichowski J.E."/>
            <person name="Scheffler J.A."/>
            <person name="Scheffler B.E."/>
            <person name="Wendel J.F."/>
        </authorList>
    </citation>
    <scope>NUCLEOTIDE SEQUENCE [LARGE SCALE GENOMIC DNA]</scope>
    <source>
        <strain evidence="1">8</strain>
        <tissue evidence="1">Leaf</tissue>
    </source>
</reference>
<dbReference type="PANTHER" id="PTHR48464:SF1">
    <property type="entry name" value="MYB_SANT-LIKE DOMAIN-CONTAINING PROTEIN"/>
    <property type="match status" value="1"/>
</dbReference>
<feature type="non-terminal residue" evidence="1">
    <location>
        <position position="1"/>
    </location>
</feature>
<gene>
    <name evidence="1" type="ORF">Gotri_014126</name>
</gene>
<evidence type="ECO:0000313" key="1">
    <source>
        <dbReference type="EMBL" id="MBA0764842.1"/>
    </source>
</evidence>
<keyword evidence="2" id="KW-1185">Reference proteome</keyword>